<dbReference type="Proteomes" id="UP000199397">
    <property type="component" value="Unassembled WGS sequence"/>
</dbReference>
<dbReference type="PANTHER" id="PTHR34595">
    <property type="entry name" value="BLR5612 PROTEIN"/>
    <property type="match status" value="1"/>
</dbReference>
<evidence type="ECO:0000259" key="1">
    <source>
        <dbReference type="Pfam" id="PF04168"/>
    </source>
</evidence>
<dbReference type="STRING" id="525918.SAMN05660964_00872"/>
<dbReference type="OrthoDB" id="9803532at2"/>
<dbReference type="InterPro" id="IPR007296">
    <property type="entry name" value="DUF403"/>
</dbReference>
<feature type="domain" description="DUF403" evidence="1">
    <location>
        <begin position="1"/>
        <end position="306"/>
    </location>
</feature>
<reference evidence="2 3" key="1">
    <citation type="submission" date="2016-10" db="EMBL/GenBank/DDBJ databases">
        <authorList>
            <person name="de Groot N.N."/>
        </authorList>
    </citation>
    <scope>NUCLEOTIDE SEQUENCE [LARGE SCALE GENOMIC DNA]</scope>
    <source>
        <strain evidence="2 3">DSM 21228</strain>
    </source>
</reference>
<dbReference type="PANTHER" id="PTHR34595:SF7">
    <property type="entry name" value="SLL1039 PROTEIN"/>
    <property type="match status" value="1"/>
</dbReference>
<sequence>MLSRVAERVYWMARYLERAEKTARLINVHTALLMDLPGRMEINWFTLIRLFNAEKVFSEHYERGNEANIMQFLIADTNNPSSLATSLANVRENVRTSLDVLPEEIWEQANQIHLLMTNSLPRISDRYSRQIFLREVMKHCQCIRGALDSNMSRDHSFDFMQIGKHLERTDMTSRILEMTSLLLSDDRSDTLRKYDGILWTNLLQALSARQMYLQHIHSRVEGQRVMRFLMNDNVFPGSVGYSLAAMGRRMRYLPDPEMPTAMAQRVLEHSQAQDVGAIPAEQVHTLMDYLQSELGMLHTEIAKTWFYPDRNGQQQSQGL</sequence>
<dbReference type="Pfam" id="PF04168">
    <property type="entry name" value="Alpha-E"/>
    <property type="match status" value="1"/>
</dbReference>
<gene>
    <name evidence="2" type="ORF">SAMN05660964_00872</name>
</gene>
<dbReference type="EMBL" id="FNQP01000004">
    <property type="protein sequence ID" value="SEA08771.1"/>
    <property type="molecule type" value="Genomic_DNA"/>
</dbReference>
<evidence type="ECO:0000313" key="2">
    <source>
        <dbReference type="EMBL" id="SEA08771.1"/>
    </source>
</evidence>
<name>A0A1H3YCH5_9GAMM</name>
<organism evidence="2 3">
    <name type="scientific">Thiothrix caldifontis</name>
    <dbReference type="NCBI Taxonomy" id="525918"/>
    <lineage>
        <taxon>Bacteria</taxon>
        <taxon>Pseudomonadati</taxon>
        <taxon>Pseudomonadota</taxon>
        <taxon>Gammaproteobacteria</taxon>
        <taxon>Thiotrichales</taxon>
        <taxon>Thiotrichaceae</taxon>
        <taxon>Thiothrix</taxon>
    </lineage>
</organism>
<dbReference type="AlphaFoldDB" id="A0A1H3YCH5"/>
<proteinExistence type="predicted"/>
<dbReference type="RefSeq" id="WP_093065754.1">
    <property type="nucleotide sequence ID" value="NZ_FNQP01000004.1"/>
</dbReference>
<keyword evidence="3" id="KW-1185">Reference proteome</keyword>
<dbReference type="InterPro" id="IPR051680">
    <property type="entry name" value="ATP-dep_Glu-Cys_Ligase-2"/>
</dbReference>
<protein>
    <submittedName>
        <fullName evidence="2">Uncharacterized conserved protein, Alpha-E superfamily</fullName>
    </submittedName>
</protein>
<accession>A0A1H3YCH5</accession>
<evidence type="ECO:0000313" key="3">
    <source>
        <dbReference type="Proteomes" id="UP000199397"/>
    </source>
</evidence>